<feature type="transmembrane region" description="Helical" evidence="14">
    <location>
        <begin position="388"/>
        <end position="409"/>
    </location>
</feature>
<keyword evidence="7" id="KW-0915">Sodium</keyword>
<keyword evidence="4" id="KW-1003">Cell membrane</keyword>
<proteinExistence type="inferred from homology"/>
<dbReference type="PROSITE" id="PS50283">
    <property type="entry name" value="NA_SOLUT_SYMP_3"/>
    <property type="match status" value="1"/>
</dbReference>
<feature type="transmembrane region" description="Helical" evidence="14">
    <location>
        <begin position="244"/>
        <end position="263"/>
    </location>
</feature>
<dbReference type="InterPro" id="IPR038377">
    <property type="entry name" value="Na/Glc_symporter_sf"/>
</dbReference>
<keyword evidence="10" id="KW-0325">Glycoprotein</keyword>
<evidence type="ECO:0000256" key="13">
    <source>
        <dbReference type="RuleBase" id="RU362091"/>
    </source>
</evidence>
<evidence type="ECO:0000256" key="10">
    <source>
        <dbReference type="ARBA" id="ARBA00023180"/>
    </source>
</evidence>
<dbReference type="GO" id="GO:0098660">
    <property type="term" value="P:inorganic ion transmembrane transport"/>
    <property type="evidence" value="ECO:0007669"/>
    <property type="project" value="UniProtKB-ARBA"/>
</dbReference>
<comment type="catalytic activity">
    <reaction evidence="12">
        <text>iodide(out) + 2 Na(+)(out) = iodide(in) + 2 Na(+)(in)</text>
        <dbReference type="Rhea" id="RHEA:71207"/>
        <dbReference type="ChEBI" id="CHEBI:16382"/>
        <dbReference type="ChEBI" id="CHEBI:29101"/>
    </reaction>
</comment>
<protein>
    <recommendedName>
        <fullName evidence="17">Sodium-dependent multivitamin transporter</fullName>
    </recommendedName>
</protein>
<reference evidence="15" key="1">
    <citation type="journal article" date="2023" name="G3 (Bethesda)">
        <title>A reference genome for the long-term kleptoplast-retaining sea slug Elysia crispata morphotype clarki.</title>
        <authorList>
            <person name="Eastman K.E."/>
            <person name="Pendleton A.L."/>
            <person name="Shaikh M.A."/>
            <person name="Suttiyut T."/>
            <person name="Ogas R."/>
            <person name="Tomko P."/>
            <person name="Gavelis G."/>
            <person name="Widhalm J.R."/>
            <person name="Wisecaver J.H."/>
        </authorList>
    </citation>
    <scope>NUCLEOTIDE SEQUENCE</scope>
    <source>
        <strain evidence="15">ECLA1</strain>
    </source>
</reference>
<dbReference type="InterPro" id="IPR001734">
    <property type="entry name" value="Na/solute_symporter"/>
</dbReference>
<dbReference type="GO" id="GO:0015075">
    <property type="term" value="F:monoatomic ion transmembrane transporter activity"/>
    <property type="evidence" value="ECO:0007669"/>
    <property type="project" value="UniProtKB-ARBA"/>
</dbReference>
<evidence type="ECO:0008006" key="17">
    <source>
        <dbReference type="Google" id="ProtNLM"/>
    </source>
</evidence>
<evidence type="ECO:0000256" key="6">
    <source>
        <dbReference type="ARBA" id="ARBA00022989"/>
    </source>
</evidence>
<evidence type="ECO:0000256" key="4">
    <source>
        <dbReference type="ARBA" id="ARBA00022475"/>
    </source>
</evidence>
<feature type="transmembrane region" description="Helical" evidence="14">
    <location>
        <begin position="415"/>
        <end position="440"/>
    </location>
</feature>
<comment type="caution">
    <text evidence="15">The sequence shown here is derived from an EMBL/GenBank/DDBJ whole genome shotgun (WGS) entry which is preliminary data.</text>
</comment>
<keyword evidence="6 14" id="KW-1133">Transmembrane helix</keyword>
<accession>A0AAE1DNL1</accession>
<feature type="transmembrane region" description="Helical" evidence="14">
    <location>
        <begin position="549"/>
        <end position="571"/>
    </location>
</feature>
<dbReference type="InterPro" id="IPR018212">
    <property type="entry name" value="Na/solute_symporter_CS"/>
</dbReference>
<evidence type="ECO:0000313" key="16">
    <source>
        <dbReference type="Proteomes" id="UP001283361"/>
    </source>
</evidence>
<dbReference type="PANTHER" id="PTHR42985:SF40">
    <property type="entry name" value="LD47995P-RELATED"/>
    <property type="match status" value="1"/>
</dbReference>
<dbReference type="NCBIfam" id="TIGR00813">
    <property type="entry name" value="sss"/>
    <property type="match status" value="1"/>
</dbReference>
<evidence type="ECO:0000256" key="3">
    <source>
        <dbReference type="ARBA" id="ARBA00022448"/>
    </source>
</evidence>
<keyword evidence="5 14" id="KW-0812">Transmembrane</keyword>
<dbReference type="Proteomes" id="UP001283361">
    <property type="component" value="Unassembled WGS sequence"/>
</dbReference>
<keyword evidence="3" id="KW-0813">Transport</keyword>
<gene>
    <name evidence="15" type="ORF">RRG08_047829</name>
</gene>
<evidence type="ECO:0000256" key="9">
    <source>
        <dbReference type="ARBA" id="ARBA00023136"/>
    </source>
</evidence>
<dbReference type="GO" id="GO:0015293">
    <property type="term" value="F:symporter activity"/>
    <property type="evidence" value="ECO:0007669"/>
    <property type="project" value="TreeGrafter"/>
</dbReference>
<evidence type="ECO:0000256" key="2">
    <source>
        <dbReference type="ARBA" id="ARBA00006434"/>
    </source>
</evidence>
<keyword evidence="11" id="KW-0739">Sodium transport</keyword>
<dbReference type="InterPro" id="IPR051163">
    <property type="entry name" value="Sodium:Solute_Symporter_SSF"/>
</dbReference>
<feature type="transmembrane region" description="Helical" evidence="14">
    <location>
        <begin position="15"/>
        <end position="37"/>
    </location>
</feature>
<dbReference type="EMBL" id="JAWDGP010003107">
    <property type="protein sequence ID" value="KAK3777209.1"/>
    <property type="molecule type" value="Genomic_DNA"/>
</dbReference>
<feature type="transmembrane region" description="Helical" evidence="14">
    <location>
        <begin position="345"/>
        <end position="367"/>
    </location>
</feature>
<evidence type="ECO:0000256" key="14">
    <source>
        <dbReference type="SAM" id="Phobius"/>
    </source>
</evidence>
<dbReference type="Pfam" id="PF00474">
    <property type="entry name" value="SSF"/>
    <property type="match status" value="1"/>
</dbReference>
<feature type="transmembrane region" description="Helical" evidence="14">
    <location>
        <begin position="57"/>
        <end position="77"/>
    </location>
</feature>
<dbReference type="PROSITE" id="PS00456">
    <property type="entry name" value="NA_SOLUT_SYMP_1"/>
    <property type="match status" value="1"/>
</dbReference>
<feature type="transmembrane region" description="Helical" evidence="14">
    <location>
        <begin position="190"/>
        <end position="209"/>
    </location>
</feature>
<keyword evidence="8" id="KW-0406">Ion transport</keyword>
<evidence type="ECO:0000313" key="15">
    <source>
        <dbReference type="EMBL" id="KAK3777209.1"/>
    </source>
</evidence>
<dbReference type="GO" id="GO:0005886">
    <property type="term" value="C:plasma membrane"/>
    <property type="evidence" value="ECO:0007669"/>
    <property type="project" value="UniProtKB-SubCell"/>
</dbReference>
<evidence type="ECO:0000256" key="12">
    <source>
        <dbReference type="ARBA" id="ARBA00036099"/>
    </source>
</evidence>
<keyword evidence="16" id="KW-1185">Reference proteome</keyword>
<comment type="subcellular location">
    <subcellularLocation>
        <location evidence="1">Cell membrane</location>
        <topology evidence="1">Multi-pass membrane protein</topology>
    </subcellularLocation>
</comment>
<feature type="transmembrane region" description="Helical" evidence="14">
    <location>
        <begin position="131"/>
        <end position="153"/>
    </location>
</feature>
<name>A0AAE1DNL1_9GAST</name>
<comment type="similarity">
    <text evidence="2 13">Belongs to the sodium:solute symporter (SSF) (TC 2.A.21) family.</text>
</comment>
<dbReference type="PANTHER" id="PTHR42985">
    <property type="entry name" value="SODIUM-COUPLED MONOCARBOXYLATE TRANSPORTER"/>
    <property type="match status" value="1"/>
</dbReference>
<dbReference type="AlphaFoldDB" id="A0AAE1DNL1"/>
<feature type="transmembrane region" description="Helical" evidence="14">
    <location>
        <begin position="89"/>
        <end position="111"/>
    </location>
</feature>
<evidence type="ECO:0000256" key="8">
    <source>
        <dbReference type="ARBA" id="ARBA00023065"/>
    </source>
</evidence>
<evidence type="ECO:0000256" key="11">
    <source>
        <dbReference type="ARBA" id="ARBA00023201"/>
    </source>
</evidence>
<feature type="transmembrane region" description="Helical" evidence="14">
    <location>
        <begin position="283"/>
        <end position="308"/>
    </location>
</feature>
<feature type="transmembrane region" description="Helical" evidence="14">
    <location>
        <begin position="447"/>
        <end position="464"/>
    </location>
</feature>
<feature type="transmembrane region" description="Helical" evidence="14">
    <location>
        <begin position="165"/>
        <end position="183"/>
    </location>
</feature>
<dbReference type="GO" id="GO:0006814">
    <property type="term" value="P:sodium ion transport"/>
    <property type="evidence" value="ECO:0007669"/>
    <property type="project" value="UniProtKB-KW"/>
</dbReference>
<organism evidence="15 16">
    <name type="scientific">Elysia crispata</name>
    <name type="common">lettuce slug</name>
    <dbReference type="NCBI Taxonomy" id="231223"/>
    <lineage>
        <taxon>Eukaryota</taxon>
        <taxon>Metazoa</taxon>
        <taxon>Spiralia</taxon>
        <taxon>Lophotrochozoa</taxon>
        <taxon>Mollusca</taxon>
        <taxon>Gastropoda</taxon>
        <taxon>Heterobranchia</taxon>
        <taxon>Euthyneura</taxon>
        <taxon>Panpulmonata</taxon>
        <taxon>Sacoglossa</taxon>
        <taxon>Placobranchoidea</taxon>
        <taxon>Plakobranchidae</taxon>
        <taxon>Elysia</taxon>
    </lineage>
</organism>
<dbReference type="Gene3D" id="1.20.1730.10">
    <property type="entry name" value="Sodium/glucose cotransporter"/>
    <property type="match status" value="1"/>
</dbReference>
<evidence type="ECO:0000256" key="5">
    <source>
        <dbReference type="ARBA" id="ARBA00022692"/>
    </source>
</evidence>
<evidence type="ECO:0000256" key="1">
    <source>
        <dbReference type="ARBA" id="ARBA00004651"/>
    </source>
</evidence>
<keyword evidence="9 14" id="KW-0472">Membrane</keyword>
<evidence type="ECO:0000256" key="7">
    <source>
        <dbReference type="ARBA" id="ARBA00023053"/>
    </source>
</evidence>
<sequence>MDHKITENSQNYMSIWDYVVFAISLAISLVIGVFYAFVNKWKNNAEEYLVGGRSMSFLPTAISLIVSFQSAITMLGVPAEAYFFGFQYVLFPVGQCLAALLFMNVVVPLLYPLRVTSAFEYLELRFKSKAVRLLGSAMGIVSNIFYMGIVIYAPAVALEAVTGYPLWNSTIVTSIAAVIYTSIGGLKAVIWTDVFQSLVMLAMMFAILIKGTLEVGGPKQVWSMAESAGRMNFWNFDPDPTVRHTFWSLLIGSFFCGISFVFLNSSVQRMSSTKTITEAKRMLMFMAPAYMVAVIFFAYQGIVAFSYYQTKGCDPLASRQITNPNQLIPFIVKDIFSHVPAMPGLFLAALFSGSLSSLSSGLASGASMFWTDMLHPLLGDVSENKSTIIIKVIVIVYGCITCAASFFIAKIGGTLIQITISVLNSCSGPSSGLFMLGCFFPRCNSKGALAGGVVAFVVGIWISLGNSFSPNIPRPVRLQSASTDQCYSGLVNSSAMMYTAYGDYASILSDVNLTAPTTPVVLTTDNGMATSAPEEKGPSGIEHLYLLSYLYLSVVSMSLTITVGLIVSLITGMNKPGDVDPRYLVSASETLLVFLPVSARRYISSIGPQFMLEKYRSDRDQNRAEKEETAFCAIEDPHEVQPFCEVQRSISDGCRV</sequence>